<feature type="transmembrane region" description="Helical" evidence="1">
    <location>
        <begin position="37"/>
        <end position="60"/>
    </location>
</feature>
<keyword evidence="1" id="KW-0812">Transmembrane</keyword>
<keyword evidence="1" id="KW-1133">Transmembrane helix</keyword>
<organism evidence="4">
    <name type="scientific">Haemonchus placei</name>
    <name type="common">Barber's pole worm</name>
    <dbReference type="NCBI Taxonomy" id="6290"/>
    <lineage>
        <taxon>Eukaryota</taxon>
        <taxon>Metazoa</taxon>
        <taxon>Ecdysozoa</taxon>
        <taxon>Nematoda</taxon>
        <taxon>Chromadorea</taxon>
        <taxon>Rhabditida</taxon>
        <taxon>Rhabditina</taxon>
        <taxon>Rhabditomorpha</taxon>
        <taxon>Strongyloidea</taxon>
        <taxon>Trichostrongylidae</taxon>
        <taxon>Haemonchus</taxon>
    </lineage>
</organism>
<dbReference type="WBParaSite" id="HPLM_0000011101-mRNA-1">
    <property type="protein sequence ID" value="HPLM_0000011101-mRNA-1"/>
    <property type="gene ID" value="HPLM_0000011101"/>
</dbReference>
<proteinExistence type="predicted"/>
<accession>A0A0N4VS50</accession>
<evidence type="ECO:0000313" key="3">
    <source>
        <dbReference type="Proteomes" id="UP000268014"/>
    </source>
</evidence>
<keyword evidence="1" id="KW-0472">Membrane</keyword>
<reference evidence="2 3" key="2">
    <citation type="submission" date="2018-11" db="EMBL/GenBank/DDBJ databases">
        <authorList>
            <consortium name="Pathogen Informatics"/>
        </authorList>
    </citation>
    <scope>NUCLEOTIDE SEQUENCE [LARGE SCALE GENOMIC DNA]</scope>
    <source>
        <strain evidence="2 3">MHpl1</strain>
    </source>
</reference>
<dbReference type="Proteomes" id="UP000268014">
    <property type="component" value="Unassembled WGS sequence"/>
</dbReference>
<sequence length="91" mass="9943">MRLSWRMNVENGLSVLGALNAMLLSRKQVEIDDTMHSGIFTILAILAPLMPASFTFAIVLRMAFKVSAFLTSSGGASHFSTNTCWDFVQAS</sequence>
<evidence type="ECO:0000256" key="1">
    <source>
        <dbReference type="SAM" id="Phobius"/>
    </source>
</evidence>
<protein>
    <submittedName>
        <fullName evidence="4">ABC transmembrane type-1 domain-containing protein</fullName>
    </submittedName>
</protein>
<reference evidence="4" key="1">
    <citation type="submission" date="2017-02" db="UniProtKB">
        <authorList>
            <consortium name="WormBaseParasite"/>
        </authorList>
    </citation>
    <scope>IDENTIFICATION</scope>
</reference>
<dbReference type="EMBL" id="UZAF01000053">
    <property type="protein sequence ID" value="VDO04456.1"/>
    <property type="molecule type" value="Genomic_DNA"/>
</dbReference>
<evidence type="ECO:0000313" key="4">
    <source>
        <dbReference type="WBParaSite" id="HPLM_0000011101-mRNA-1"/>
    </source>
</evidence>
<dbReference type="AlphaFoldDB" id="A0A0N4VS50"/>
<gene>
    <name evidence="2" type="ORF">HPLM_LOCUS112</name>
</gene>
<name>A0A0N4VS50_HAEPC</name>
<keyword evidence="3" id="KW-1185">Reference proteome</keyword>
<evidence type="ECO:0000313" key="2">
    <source>
        <dbReference type="EMBL" id="VDO04456.1"/>
    </source>
</evidence>